<dbReference type="Gene3D" id="3.40.50.970">
    <property type="match status" value="1"/>
</dbReference>
<gene>
    <name evidence="5" type="ORF">COS50_00190</name>
</gene>
<dbReference type="SMART" id="SM00861">
    <property type="entry name" value="Transket_pyr"/>
    <property type="match status" value="1"/>
</dbReference>
<reference evidence="6" key="1">
    <citation type="submission" date="2017-09" db="EMBL/GenBank/DDBJ databases">
        <title>Depth-based differentiation of microbial function through sediment-hosted aquifers and enrichment of novel symbionts in the deep terrestrial subsurface.</title>
        <authorList>
            <person name="Probst A.J."/>
            <person name="Ladd B."/>
            <person name="Jarett J.K."/>
            <person name="Geller-Mcgrath D.E."/>
            <person name="Sieber C.M.K."/>
            <person name="Emerson J.B."/>
            <person name="Anantharaman K."/>
            <person name="Thomas B.C."/>
            <person name="Malmstrom R."/>
            <person name="Stieglmeier M."/>
            <person name="Klingl A."/>
            <person name="Woyke T."/>
            <person name="Ryan C.M."/>
            <person name="Banfield J.F."/>
        </authorList>
    </citation>
    <scope>NUCLEOTIDE SEQUENCE [LARGE SCALE GENOMIC DNA]</scope>
</reference>
<dbReference type="InterPro" id="IPR009014">
    <property type="entry name" value="Transketo_C/PFOR_II"/>
</dbReference>
<dbReference type="InterPro" id="IPR029061">
    <property type="entry name" value="THDP-binding"/>
</dbReference>
<name>A0A2M7BY25_9BACT</name>
<keyword evidence="3" id="KW-0786">Thiamine pyrophosphate</keyword>
<dbReference type="AlphaFoldDB" id="A0A2M7BY25"/>
<evidence type="ECO:0000259" key="4">
    <source>
        <dbReference type="SMART" id="SM00861"/>
    </source>
</evidence>
<evidence type="ECO:0000256" key="1">
    <source>
        <dbReference type="ARBA" id="ARBA00001964"/>
    </source>
</evidence>
<dbReference type="PANTHER" id="PTHR43825:SF5">
    <property type="entry name" value="HYPOTHETICAL TRANSKETOLASE FAMILY PROTEIN"/>
    <property type="match status" value="1"/>
</dbReference>
<protein>
    <submittedName>
        <fullName evidence="5">Transketolase</fullName>
    </submittedName>
</protein>
<dbReference type="Gene3D" id="3.40.50.920">
    <property type="match status" value="1"/>
</dbReference>
<dbReference type="InterPro" id="IPR005475">
    <property type="entry name" value="Transketolase-like_Pyr-bd"/>
</dbReference>
<dbReference type="Pfam" id="PF02779">
    <property type="entry name" value="Transket_pyr"/>
    <property type="match status" value="1"/>
</dbReference>
<dbReference type="SUPFAM" id="SSF52518">
    <property type="entry name" value="Thiamin diphosphate-binding fold (THDP-binding)"/>
    <property type="match status" value="1"/>
</dbReference>
<sequence length="305" mass="34167">MRTAIIDGVYEIMKKNKNSYFLTGDLGYNTLEKIEKDFGNRFINIGVAEQNMIGIASGLALTGKKVFCYSIIPFLTMRCFEQIRNDICYHDLDVTLLGSGSGLTYGILGSTHFALEDLAILRPLPNMTIFSPADEIDAQLGVRASKNFHHPLYIRIDLREKAKIHKHLYDFKFGKGVVIQKGKDIAVFVNGTLIDEVIKATQIVKDQLKLTTTIVDIHTIKPIDKDAIINEAKDKKIVFIVEEHGKIGGLGSAVSEIVSEFCPETKVVRIGTEDKFIKIVGTRTFLRKQLGLDTKGIVKRILEFF</sequence>
<dbReference type="PANTHER" id="PTHR43825">
    <property type="entry name" value="PYRUVATE DEHYDROGENASE E1 COMPONENT"/>
    <property type="match status" value="1"/>
</dbReference>
<evidence type="ECO:0000256" key="3">
    <source>
        <dbReference type="ARBA" id="ARBA00023052"/>
    </source>
</evidence>
<evidence type="ECO:0000313" key="6">
    <source>
        <dbReference type="Proteomes" id="UP000230673"/>
    </source>
</evidence>
<dbReference type="SUPFAM" id="SSF52922">
    <property type="entry name" value="TK C-terminal domain-like"/>
    <property type="match status" value="1"/>
</dbReference>
<dbReference type="InterPro" id="IPR033248">
    <property type="entry name" value="Transketolase_C"/>
</dbReference>
<comment type="cofactor">
    <cofactor evidence="1">
        <name>thiamine diphosphate</name>
        <dbReference type="ChEBI" id="CHEBI:58937"/>
    </cofactor>
</comment>
<dbReference type="Pfam" id="PF02780">
    <property type="entry name" value="Transketolase_C"/>
    <property type="match status" value="1"/>
</dbReference>
<dbReference type="EMBL" id="PEUY01000004">
    <property type="protein sequence ID" value="PIV11448.1"/>
    <property type="molecule type" value="Genomic_DNA"/>
</dbReference>
<proteinExistence type="inferred from homology"/>
<dbReference type="CDD" id="cd07033">
    <property type="entry name" value="TPP_PYR_DXS_TK_like"/>
    <property type="match status" value="1"/>
</dbReference>
<evidence type="ECO:0000256" key="2">
    <source>
        <dbReference type="ARBA" id="ARBA00007131"/>
    </source>
</evidence>
<dbReference type="InterPro" id="IPR051157">
    <property type="entry name" value="PDH/Transketolase"/>
</dbReference>
<comment type="similarity">
    <text evidence="2">Belongs to the transketolase family.</text>
</comment>
<evidence type="ECO:0000313" key="5">
    <source>
        <dbReference type="EMBL" id="PIV11448.1"/>
    </source>
</evidence>
<organism evidence="5 6">
    <name type="scientific">Candidatus Roizmanbacteria bacterium CG03_land_8_20_14_0_80_35_26</name>
    <dbReference type="NCBI Taxonomy" id="1974845"/>
    <lineage>
        <taxon>Bacteria</taxon>
        <taxon>Candidatus Roizmaniibacteriota</taxon>
    </lineage>
</organism>
<dbReference type="Proteomes" id="UP000230673">
    <property type="component" value="Unassembled WGS sequence"/>
</dbReference>
<comment type="caution">
    <text evidence="5">The sequence shown here is derived from an EMBL/GenBank/DDBJ whole genome shotgun (WGS) entry which is preliminary data.</text>
</comment>
<accession>A0A2M7BY25</accession>
<feature type="domain" description="Transketolase-like pyrimidine-binding" evidence="4">
    <location>
        <begin position="1"/>
        <end position="160"/>
    </location>
</feature>
<dbReference type="FunFam" id="3.40.50.970:FF:000129">
    <property type="entry name" value="Transketolase"/>
    <property type="match status" value="1"/>
</dbReference>